<feature type="domain" description="LBH" evidence="2">
    <location>
        <begin position="1"/>
        <end position="85"/>
    </location>
</feature>
<dbReference type="InterPro" id="IPR042945">
    <property type="entry name" value="LBH_dom_prot"/>
</dbReference>
<dbReference type="InterPro" id="IPR038990">
    <property type="entry name" value="LBH_dom"/>
</dbReference>
<dbReference type="EMBL" id="JAGXEW010000020">
    <property type="protein sequence ID" value="KAK1160715.1"/>
    <property type="molecule type" value="Genomic_DNA"/>
</dbReference>
<protein>
    <submittedName>
        <fullName evidence="3">Protein LBH-like</fullName>
    </submittedName>
</protein>
<organism evidence="3 5">
    <name type="scientific">Acipenser oxyrinchus oxyrinchus</name>
    <dbReference type="NCBI Taxonomy" id="40147"/>
    <lineage>
        <taxon>Eukaryota</taxon>
        <taxon>Metazoa</taxon>
        <taxon>Chordata</taxon>
        <taxon>Craniata</taxon>
        <taxon>Vertebrata</taxon>
        <taxon>Euteleostomi</taxon>
        <taxon>Actinopterygii</taxon>
        <taxon>Chondrostei</taxon>
        <taxon>Acipenseriformes</taxon>
        <taxon>Acipenseridae</taxon>
        <taxon>Acipenser</taxon>
    </lineage>
</organism>
<gene>
    <name evidence="3" type="primary">LBH</name>
    <name evidence="4" type="ORF">AOXY_G21007</name>
    <name evidence="3" type="ORF">AOXY_G22412</name>
</gene>
<dbReference type="AlphaFoldDB" id="A0AAD8CXS6"/>
<accession>A0AAD8CXS6</accession>
<sequence>MTEVIKTCEPVIQDFSVGATPEEQGLGCQVFPESHERYPKLSRRLPSIVVEPSESGEVESGELRWPPDDMSSSENKTTADQPCQSELNSAMRADPAVEPSQDSEDTTAVCTASV</sequence>
<evidence type="ECO:0000259" key="2">
    <source>
        <dbReference type="Pfam" id="PF15317"/>
    </source>
</evidence>
<dbReference type="Proteomes" id="UP001230051">
    <property type="component" value="Unassembled WGS sequence"/>
</dbReference>
<dbReference type="EMBL" id="JAGXEW010000023">
    <property type="protein sequence ID" value="KAK1158681.1"/>
    <property type="molecule type" value="Genomic_DNA"/>
</dbReference>
<evidence type="ECO:0000313" key="5">
    <source>
        <dbReference type="Proteomes" id="UP001230051"/>
    </source>
</evidence>
<evidence type="ECO:0000313" key="3">
    <source>
        <dbReference type="EMBL" id="KAK1158681.1"/>
    </source>
</evidence>
<dbReference type="Pfam" id="PF15317">
    <property type="entry name" value="Lbh"/>
    <property type="match status" value="1"/>
</dbReference>
<name>A0AAD8CXS6_ACIOX</name>
<feature type="compositionally biased region" description="Polar residues" evidence="1">
    <location>
        <begin position="70"/>
        <end position="88"/>
    </location>
</feature>
<proteinExistence type="predicted"/>
<keyword evidence="5" id="KW-1185">Reference proteome</keyword>
<dbReference type="PANTHER" id="PTHR14987">
    <property type="entry name" value="PROTEIN LBH-RELATED"/>
    <property type="match status" value="1"/>
</dbReference>
<evidence type="ECO:0000256" key="1">
    <source>
        <dbReference type="SAM" id="MobiDB-lite"/>
    </source>
</evidence>
<reference evidence="3" key="1">
    <citation type="submission" date="2022-02" db="EMBL/GenBank/DDBJ databases">
        <title>Atlantic sturgeon de novo genome assembly.</title>
        <authorList>
            <person name="Stock M."/>
            <person name="Klopp C."/>
            <person name="Guiguen Y."/>
            <person name="Cabau C."/>
            <person name="Parinello H."/>
            <person name="Santidrian Yebra-Pimentel E."/>
            <person name="Kuhl H."/>
            <person name="Dirks R.P."/>
            <person name="Guessner J."/>
            <person name="Wuertz S."/>
            <person name="Du K."/>
            <person name="Schartl M."/>
        </authorList>
    </citation>
    <scope>NUCLEOTIDE SEQUENCE</scope>
    <source>
        <strain evidence="3">STURGEONOMICS-FGT-2020</strain>
        <tissue evidence="3">Whole blood</tissue>
    </source>
</reference>
<dbReference type="PANTHER" id="PTHR14987:SF3">
    <property type="entry name" value="LBH DOMAIN-CONTAINING PROTEIN 2"/>
    <property type="match status" value="1"/>
</dbReference>
<comment type="caution">
    <text evidence="3">The sequence shown here is derived from an EMBL/GenBank/DDBJ whole genome shotgun (WGS) entry which is preliminary data.</text>
</comment>
<feature type="region of interest" description="Disordered" evidence="1">
    <location>
        <begin position="49"/>
        <end position="114"/>
    </location>
</feature>
<evidence type="ECO:0000313" key="4">
    <source>
        <dbReference type="EMBL" id="KAK1160715.1"/>
    </source>
</evidence>